<keyword evidence="6" id="KW-0732">Signal</keyword>
<gene>
    <name evidence="22" type="ORF">H671_4g12973</name>
</gene>
<feature type="region of interest" description="Disordered" evidence="19">
    <location>
        <begin position="328"/>
        <end position="363"/>
    </location>
</feature>
<dbReference type="InterPro" id="IPR000920">
    <property type="entry name" value="Myelin_P0-rel"/>
</dbReference>
<dbReference type="PANTHER" id="PTHR13869">
    <property type="entry name" value="MYELIN P0 RELATED"/>
    <property type="match status" value="1"/>
</dbReference>
<feature type="domain" description="Ig-like" evidence="21">
    <location>
        <begin position="404"/>
        <end position="509"/>
    </location>
</feature>
<accession>A0A061I593</accession>
<keyword evidence="7" id="KW-0677">Repeat</keyword>
<name>A0A061I593_CRIGR</name>
<evidence type="ECO:0000256" key="9">
    <source>
        <dbReference type="ARBA" id="ARBA00022889"/>
    </source>
</evidence>
<dbReference type="InterPro" id="IPR003598">
    <property type="entry name" value="Ig_sub2"/>
</dbReference>
<evidence type="ECO:0000313" key="23">
    <source>
        <dbReference type="Proteomes" id="UP000030759"/>
    </source>
</evidence>
<evidence type="ECO:0000313" key="22">
    <source>
        <dbReference type="EMBL" id="ERE74991.1"/>
    </source>
</evidence>
<dbReference type="InterPro" id="IPR013106">
    <property type="entry name" value="Ig_V-set"/>
</dbReference>
<feature type="transmembrane region" description="Helical" evidence="20">
    <location>
        <begin position="384"/>
        <end position="402"/>
    </location>
</feature>
<dbReference type="Pfam" id="PF07686">
    <property type="entry name" value="V-set"/>
    <property type="match status" value="3"/>
</dbReference>
<dbReference type="GO" id="GO:0001518">
    <property type="term" value="C:voltage-gated sodium channel complex"/>
    <property type="evidence" value="ECO:0007669"/>
    <property type="project" value="TreeGrafter"/>
</dbReference>
<evidence type="ECO:0000256" key="2">
    <source>
        <dbReference type="ARBA" id="ARBA00004282"/>
    </source>
</evidence>
<evidence type="ECO:0000256" key="6">
    <source>
        <dbReference type="ARBA" id="ARBA00022729"/>
    </source>
</evidence>
<keyword evidence="8" id="KW-0391">Immunity</keyword>
<dbReference type="InterPro" id="IPR003599">
    <property type="entry name" value="Ig_sub"/>
</dbReference>
<comment type="subcellular location">
    <subcellularLocation>
        <location evidence="2">Cell junction</location>
    </subcellularLocation>
    <subcellularLocation>
        <location evidence="1">Cell membrane</location>
        <topology evidence="1">Single-pass type I membrane protein</topology>
    </subcellularLocation>
</comment>
<dbReference type="SMART" id="SM00406">
    <property type="entry name" value="IGv"/>
    <property type="match status" value="3"/>
</dbReference>
<dbReference type="Gene3D" id="2.60.40.10">
    <property type="entry name" value="Immunoglobulins"/>
    <property type="match status" value="3"/>
</dbReference>
<feature type="region of interest" description="Disordered" evidence="19">
    <location>
        <begin position="566"/>
        <end position="593"/>
    </location>
</feature>
<reference evidence="23" key="1">
    <citation type="journal article" date="2013" name="Nat. Biotechnol.">
        <title>Chinese hamster genome sequenced from sorted chromosomes.</title>
        <authorList>
            <person name="Brinkrolf K."/>
            <person name="Rupp O."/>
            <person name="Laux H."/>
            <person name="Kollin F."/>
            <person name="Ernst W."/>
            <person name="Linke B."/>
            <person name="Kofler R."/>
            <person name="Romand S."/>
            <person name="Hesse F."/>
            <person name="Budach W.E."/>
            <person name="Galosy S."/>
            <person name="Muller D."/>
            <person name="Noll T."/>
            <person name="Wienberg J."/>
            <person name="Jostock T."/>
            <person name="Leonard M."/>
            <person name="Grillari J."/>
            <person name="Tauch A."/>
            <person name="Goesmann A."/>
            <person name="Helk B."/>
            <person name="Mott J.E."/>
            <person name="Puhler A."/>
            <person name="Borth N."/>
        </authorList>
    </citation>
    <scope>NUCLEOTIDE SEQUENCE [LARGE SCALE GENOMIC DNA]</scope>
    <source>
        <strain evidence="23">17A/GY</strain>
    </source>
</reference>
<comment type="similarity">
    <text evidence="3">Belongs to the immunoglobulin superfamily.</text>
</comment>
<keyword evidence="5 20" id="KW-0812">Transmembrane</keyword>
<proteinExistence type="inferred from homology"/>
<dbReference type="GO" id="GO:0086002">
    <property type="term" value="P:cardiac muscle cell action potential involved in contraction"/>
    <property type="evidence" value="ECO:0007669"/>
    <property type="project" value="TreeGrafter"/>
</dbReference>
<dbReference type="SUPFAM" id="SSF48726">
    <property type="entry name" value="Immunoglobulin"/>
    <property type="match status" value="3"/>
</dbReference>
<keyword evidence="15" id="KW-0393">Immunoglobulin domain</keyword>
<dbReference type="AlphaFoldDB" id="A0A061I593"/>
<feature type="compositionally biased region" description="Basic and acidic residues" evidence="19">
    <location>
        <begin position="331"/>
        <end position="343"/>
    </location>
</feature>
<dbReference type="GO" id="GO:0007155">
    <property type="term" value="P:cell adhesion"/>
    <property type="evidence" value="ECO:0007669"/>
    <property type="project" value="UniProtKB-KW"/>
</dbReference>
<dbReference type="PRINTS" id="PR00213">
    <property type="entry name" value="MYELINP0"/>
</dbReference>
<evidence type="ECO:0000256" key="12">
    <source>
        <dbReference type="ARBA" id="ARBA00023136"/>
    </source>
</evidence>
<keyword evidence="9" id="KW-0130">Cell adhesion</keyword>
<dbReference type="SMART" id="SM00408">
    <property type="entry name" value="IGc2"/>
    <property type="match status" value="2"/>
</dbReference>
<keyword evidence="12 20" id="KW-0472">Membrane</keyword>
<dbReference type="InterPro" id="IPR036179">
    <property type="entry name" value="Ig-like_dom_sf"/>
</dbReference>
<dbReference type="GO" id="GO:0017080">
    <property type="term" value="F:sodium channel regulator activity"/>
    <property type="evidence" value="ECO:0007669"/>
    <property type="project" value="TreeGrafter"/>
</dbReference>
<evidence type="ECO:0000256" key="8">
    <source>
        <dbReference type="ARBA" id="ARBA00022859"/>
    </source>
</evidence>
<evidence type="ECO:0000256" key="17">
    <source>
        <dbReference type="ARBA" id="ARBA00063073"/>
    </source>
</evidence>
<sequence>MHRLPSLHSRGCHEIDKADQKLESSMLRLLKLIVIPVILGDSQGLTDRVVSSPELRVHVGDSAFMGCVVHSPEEKHVVKVDWILSKGEHAESEYVLYYYSNLSVPTGRFQNRSHLVGDILRNDGSLLLQNVQEADQGTYTCEIRLKNESVVFKKFVVLRVLPEKPKELTVRVGSSAEMGCFFQSTEKKHVTKEEVVWCHDFNMPSGYFQNQGRFRNRVNLIGDISHNDGSIMLQTVKESDQGVYTCHIYLGKLESRKTIVLHVIQEESQMSILTTPPPKTDRPSILDGNQLVIIVGIVCATFLLLPVLILIVKKTRWNKSSVSSTASLKSLENKEKSNPEKHVYSSITTRESMEEGPSGQSEATYMTMPTRLTSQSLKMHRDAWLPRPAFSLTGLSLFFTLVPPGRSMEVTVPTTLSVLNGSDTRLPCTFNSCYTVNHKQFSLNWTYQECSNCSEEMFLQFRMKIINLKLERFGDRVEFSGNPSKYDVSVTLKNVQLEDEGIYNCYVTNPPDRHRGHGKIYLQVLLEVPPERDSTVAVIVGASVGGFLAVVILVLMVVKCVRRKKEQKLSTDDLKTEEEGKTDGEGNVEEGAK</sequence>
<evidence type="ECO:0000256" key="15">
    <source>
        <dbReference type="ARBA" id="ARBA00023319"/>
    </source>
</evidence>
<keyword evidence="10" id="KW-0965">Cell junction</keyword>
<feature type="compositionally biased region" description="Basic and acidic residues" evidence="19">
    <location>
        <begin position="567"/>
        <end position="593"/>
    </location>
</feature>
<evidence type="ECO:0000256" key="7">
    <source>
        <dbReference type="ARBA" id="ARBA00022737"/>
    </source>
</evidence>
<dbReference type="GO" id="GO:0070161">
    <property type="term" value="C:anchoring junction"/>
    <property type="evidence" value="ECO:0007669"/>
    <property type="project" value="UniProtKB-SubCell"/>
</dbReference>
<dbReference type="GO" id="GO:0086012">
    <property type="term" value="P:membrane depolarization during cardiac muscle cell action potential"/>
    <property type="evidence" value="ECO:0007669"/>
    <property type="project" value="TreeGrafter"/>
</dbReference>
<dbReference type="InterPro" id="IPR007110">
    <property type="entry name" value="Ig-like_dom"/>
</dbReference>
<keyword evidence="11 20" id="KW-1133">Transmembrane helix</keyword>
<feature type="domain" description="Ig-like" evidence="21">
    <location>
        <begin position="36"/>
        <end position="151"/>
    </location>
</feature>
<feature type="transmembrane region" description="Helical" evidence="20">
    <location>
        <begin position="291"/>
        <end position="312"/>
    </location>
</feature>
<dbReference type="Proteomes" id="UP000030759">
    <property type="component" value="Unassembled WGS sequence"/>
</dbReference>
<evidence type="ECO:0000256" key="16">
    <source>
        <dbReference type="ARBA" id="ARBA00059528"/>
    </source>
</evidence>
<evidence type="ECO:0000256" key="4">
    <source>
        <dbReference type="ARBA" id="ARBA00022475"/>
    </source>
</evidence>
<evidence type="ECO:0000256" key="20">
    <source>
        <dbReference type="SAM" id="Phobius"/>
    </source>
</evidence>
<dbReference type="FunFam" id="2.60.40.10:FF:000736">
    <property type="entry name" value="Junctional adhesion molecule-like"/>
    <property type="match status" value="1"/>
</dbReference>
<evidence type="ECO:0000259" key="21">
    <source>
        <dbReference type="PROSITE" id="PS50835"/>
    </source>
</evidence>
<comment type="function">
    <text evidence="16">Transmembrane protein of the plasma membrane of leukocytes that control their migration and activation through interaction with CXADR, a plasma membrane receptor found on adjacent epithelial and endothelial cells. The interaction between both receptors mediates the activation of gamma-delta T-cells, a subpopulation of T-cells residing in epithelia and involved in tissue homeostasis and repair. Upon epithelial CXADR-binding, JAML induces downstream cell signaling events in gamma-delta T-cells through PI3-kinase and MAP kinases. It results in proliferation and production of cytokines and growth factors by T-cells that in turn stimulate epithelial tissues repair. It also controls the transmigration of leukocytes within epithelial and endothelial tissues through adhesive interactions with epithelial and endothelial CXADR.</text>
</comment>
<feature type="domain" description="Ig-like" evidence="21">
    <location>
        <begin position="162"/>
        <end position="260"/>
    </location>
</feature>
<evidence type="ECO:0000256" key="19">
    <source>
        <dbReference type="SAM" id="MobiDB-lite"/>
    </source>
</evidence>
<evidence type="ECO:0000256" key="10">
    <source>
        <dbReference type="ARBA" id="ARBA00022949"/>
    </source>
</evidence>
<dbReference type="PROSITE" id="PS50835">
    <property type="entry name" value="IG_LIKE"/>
    <property type="match status" value="3"/>
</dbReference>
<keyword evidence="4" id="KW-1003">Cell membrane</keyword>
<evidence type="ECO:0000256" key="5">
    <source>
        <dbReference type="ARBA" id="ARBA00022692"/>
    </source>
</evidence>
<keyword evidence="13" id="KW-1015">Disulfide bond</keyword>
<keyword evidence="14" id="KW-0325">Glycoprotein</keyword>
<protein>
    <recommendedName>
        <fullName evidence="18">Junctional adhesion molecule-like</fullName>
    </recommendedName>
</protein>
<evidence type="ECO:0000256" key="11">
    <source>
        <dbReference type="ARBA" id="ARBA00022989"/>
    </source>
</evidence>
<dbReference type="EMBL" id="KE675610">
    <property type="protein sequence ID" value="ERE74991.1"/>
    <property type="molecule type" value="Genomic_DNA"/>
</dbReference>
<organism evidence="22 23">
    <name type="scientific">Cricetulus griseus</name>
    <name type="common">Chinese hamster</name>
    <name type="synonym">Cricetulus barabensis griseus</name>
    <dbReference type="NCBI Taxonomy" id="10029"/>
    <lineage>
        <taxon>Eukaryota</taxon>
        <taxon>Metazoa</taxon>
        <taxon>Chordata</taxon>
        <taxon>Craniata</taxon>
        <taxon>Vertebrata</taxon>
        <taxon>Euteleostomi</taxon>
        <taxon>Mammalia</taxon>
        <taxon>Eutheria</taxon>
        <taxon>Euarchontoglires</taxon>
        <taxon>Glires</taxon>
        <taxon>Rodentia</taxon>
        <taxon>Myomorpha</taxon>
        <taxon>Muroidea</taxon>
        <taxon>Cricetidae</taxon>
        <taxon>Cricetinae</taxon>
        <taxon>Cricetulus</taxon>
    </lineage>
</organism>
<evidence type="ECO:0000256" key="3">
    <source>
        <dbReference type="ARBA" id="ARBA00008637"/>
    </source>
</evidence>
<feature type="transmembrane region" description="Helical" evidence="20">
    <location>
        <begin position="536"/>
        <end position="558"/>
    </location>
</feature>
<dbReference type="SMART" id="SM00409">
    <property type="entry name" value="IG"/>
    <property type="match status" value="3"/>
</dbReference>
<comment type="subunit">
    <text evidence="17">Homodimer; active form in leukocyte-endothelial cell adhesion. Interacts (homodimeric form) with CXADR. Interacts (via cytoplasmic domain) with the PI3 kinase; upon CXADR-binding. Interacts with ITGA4 and ITGB1; integrin alpha-4/beta-1 may regulate leukocyte to endothelial cells adhesion by controlling JAML homodimerization.</text>
</comment>
<dbReference type="InterPro" id="IPR013783">
    <property type="entry name" value="Ig-like_fold"/>
</dbReference>
<dbReference type="GO" id="GO:0002376">
    <property type="term" value="P:immune system process"/>
    <property type="evidence" value="ECO:0007669"/>
    <property type="project" value="UniProtKB-KW"/>
</dbReference>
<evidence type="ECO:0000256" key="1">
    <source>
        <dbReference type="ARBA" id="ARBA00004251"/>
    </source>
</evidence>
<evidence type="ECO:0000256" key="18">
    <source>
        <dbReference type="ARBA" id="ARBA00069050"/>
    </source>
</evidence>
<dbReference type="PANTHER" id="PTHR13869:SF3">
    <property type="entry name" value="SODIUM CHANNEL SUBUNIT BETA-2"/>
    <property type="match status" value="1"/>
</dbReference>
<evidence type="ECO:0000256" key="14">
    <source>
        <dbReference type="ARBA" id="ARBA00023180"/>
    </source>
</evidence>
<evidence type="ECO:0000256" key="13">
    <source>
        <dbReference type="ARBA" id="ARBA00023157"/>
    </source>
</evidence>